<dbReference type="InterPro" id="IPR009056">
    <property type="entry name" value="Cyt_c-like_dom"/>
</dbReference>
<dbReference type="GO" id="GO:0009055">
    <property type="term" value="F:electron transfer activity"/>
    <property type="evidence" value="ECO:0007669"/>
    <property type="project" value="InterPro"/>
</dbReference>
<evidence type="ECO:0000256" key="2">
    <source>
        <dbReference type="ARBA" id="ARBA00023004"/>
    </source>
</evidence>
<sequence length="1055" mass="121506">MTKTSTLLSVLICGGNLFANQGYEFFEKNIRPVLAESCYDCHNSLSKKEGGKKKSGLALDWKEPFLKGGDMGDTLIPGNSKDSFLMATIRHEEEDMEMPAKAPKLSPEVIANFAKWIDMGAPDPRTTKPTKKDLENAIPWSTVRDKRAKWWSFKEVENHPVPKVKNTRFQKQPIDAFIAEKQEDNQLKPLGKAQPETLIRRTSLVLLGLPPDYKDVLEFKKNPSQENFEKYVDKLLSSPKFGERWARHWMDWYRFANTHGSEGDPNIPYAGVYRDYLIRALNEDIPYNQLLTEHIAGDLLKNPRINKDLKINESAIGPAHFRMNPYGFGVTDAYAEQVTSTDNQIDVVSKAMLGITVSCARCHHHKFDPISQDDFHRFFGILDSTKMGNVLISTPDQLEINKKEIAELKKEIHKELADYWISQDHDFAALHKRANEVIDITKEMRKIPHNKRTEEQQVLFDRDRELRDFLNKSQTFYLFRAKNGKDLENKINGLRDEIKKNKSFNDELRKSADLYLDFRQQSDLDKLKISGNSTANKVSPSGSFALFGENEYAVNGIYPRGVYSHLISDKHAAVLMTNNFRATQKGMWLNGLGAHANMKAPVRNYPLSHGLLHPTHEFHANQNWKWNKPNHKWDYWRDERLHFEIRTAKDAVHGRRNSDRSWFGMTELIIAKEEPRVIPVNFIEVLGEDLEISNQQQLMSAFKNALKQSLQAWKQGTMTDAEAKYVDLMLKQGILNNELASMPQRLQKIINKYRELEKEIIIPKRAPGLHESEVLNSKLFVRGDHKKESHEVPRSFLEVFSDKEYTSENSGRLQLAKDITSDTNPLKSRVLVNRLWNYVFGNGIVPSTDNFGLLGKKPTHPELLDYLALDFEKNNWSIKTAIRKMMISETFQLSSEPSQENLDQDITNTYLSYYTPRRLDAEAIKDSLHFVGTKNYRSMRHDIIRNRLDKFNESFDFPVPMTTMSKRNITNVPAQALLLMNGPIAKNMSNHLTGHVENRTKGKGPEAFIIGLYKRLYARNPEQAEIAACLEYLKNHKNNELALALLNSKEFIYVY</sequence>
<dbReference type="EMBL" id="ABCK01000006">
    <property type="protein sequence ID" value="EDM28148.1"/>
    <property type="molecule type" value="Genomic_DNA"/>
</dbReference>
<gene>
    <name evidence="5" type="ORF">LNTAR_12366</name>
</gene>
<dbReference type="TCDB" id="1.B.14.17.4">
    <property type="family name" value="the outer membrane receptor (omr) family"/>
</dbReference>
<name>A6DJS4_9BACT</name>
<accession>A6DJS4</accession>
<evidence type="ECO:0000256" key="1">
    <source>
        <dbReference type="ARBA" id="ARBA00022723"/>
    </source>
</evidence>
<dbReference type="InterPro" id="IPR022655">
    <property type="entry name" value="DUF1553"/>
</dbReference>
<proteinExistence type="predicted"/>
<dbReference type="STRING" id="313628.LNTAR_12366"/>
<dbReference type="PANTHER" id="PTHR35889:SF3">
    <property type="entry name" value="F-BOX DOMAIN-CONTAINING PROTEIN"/>
    <property type="match status" value="1"/>
</dbReference>
<organism evidence="5 6">
    <name type="scientific">Lentisphaera araneosa HTCC2155</name>
    <dbReference type="NCBI Taxonomy" id="313628"/>
    <lineage>
        <taxon>Bacteria</taxon>
        <taxon>Pseudomonadati</taxon>
        <taxon>Lentisphaerota</taxon>
        <taxon>Lentisphaeria</taxon>
        <taxon>Lentisphaerales</taxon>
        <taxon>Lentisphaeraceae</taxon>
        <taxon>Lentisphaera</taxon>
    </lineage>
</organism>
<comment type="caution">
    <text evidence="5">The sequence shown here is derived from an EMBL/GenBank/DDBJ whole genome shotgun (WGS) entry which is preliminary data.</text>
</comment>
<keyword evidence="6" id="KW-1185">Reference proteome</keyword>
<dbReference type="eggNOG" id="COG2010">
    <property type="taxonomic scope" value="Bacteria"/>
</dbReference>
<dbReference type="Pfam" id="PF07635">
    <property type="entry name" value="PSCyt1"/>
    <property type="match status" value="1"/>
</dbReference>
<dbReference type="GO" id="GO:0020037">
    <property type="term" value="F:heme binding"/>
    <property type="evidence" value="ECO:0007669"/>
    <property type="project" value="InterPro"/>
</dbReference>
<evidence type="ECO:0000256" key="3">
    <source>
        <dbReference type="PROSITE-ProRule" id="PRU00433"/>
    </source>
</evidence>
<dbReference type="PROSITE" id="PS51007">
    <property type="entry name" value="CYTC"/>
    <property type="match status" value="1"/>
</dbReference>
<keyword evidence="2 3" id="KW-0408">Iron</keyword>
<dbReference type="InterPro" id="IPR011429">
    <property type="entry name" value="Cyt_c_Planctomycete-type"/>
</dbReference>
<dbReference type="AlphaFoldDB" id="A6DJS4"/>
<dbReference type="Pfam" id="PF07583">
    <property type="entry name" value="PSCyt2"/>
    <property type="match status" value="1"/>
</dbReference>
<protein>
    <recommendedName>
        <fullName evidence="4">Cytochrome c domain-containing protein</fullName>
    </recommendedName>
</protein>
<feature type="domain" description="Cytochrome c" evidence="4">
    <location>
        <begin position="17"/>
        <end position="121"/>
    </location>
</feature>
<dbReference type="InterPro" id="IPR011444">
    <property type="entry name" value="DUF1549"/>
</dbReference>
<keyword evidence="1 3" id="KW-0479">Metal-binding</keyword>
<dbReference type="Proteomes" id="UP000004947">
    <property type="component" value="Unassembled WGS sequence"/>
</dbReference>
<keyword evidence="3" id="KW-0349">Heme</keyword>
<evidence type="ECO:0000313" key="6">
    <source>
        <dbReference type="Proteomes" id="UP000004947"/>
    </source>
</evidence>
<reference evidence="5 6" key="1">
    <citation type="journal article" date="2010" name="J. Bacteriol.">
        <title>Genome sequence of Lentisphaera araneosa HTCC2155T, the type species of the order Lentisphaerales in the phylum Lentisphaerae.</title>
        <authorList>
            <person name="Thrash J.C."/>
            <person name="Cho J.C."/>
            <person name="Vergin K.L."/>
            <person name="Morris R.M."/>
            <person name="Giovannoni S.J."/>
        </authorList>
    </citation>
    <scope>NUCLEOTIDE SEQUENCE [LARGE SCALE GENOMIC DNA]</scope>
    <source>
        <strain evidence="5 6">HTCC2155</strain>
    </source>
</reference>
<dbReference type="PANTHER" id="PTHR35889">
    <property type="entry name" value="CYCLOINULO-OLIGOSACCHARIDE FRUCTANOTRANSFERASE-RELATED"/>
    <property type="match status" value="1"/>
</dbReference>
<evidence type="ECO:0000313" key="5">
    <source>
        <dbReference type="EMBL" id="EDM28148.1"/>
    </source>
</evidence>
<evidence type="ECO:0000259" key="4">
    <source>
        <dbReference type="PROSITE" id="PS51007"/>
    </source>
</evidence>
<dbReference type="OrthoDB" id="127107at2"/>
<dbReference type="Pfam" id="PF07587">
    <property type="entry name" value="PSD1"/>
    <property type="match status" value="2"/>
</dbReference>
<dbReference type="GO" id="GO:0046872">
    <property type="term" value="F:metal ion binding"/>
    <property type="evidence" value="ECO:0007669"/>
    <property type="project" value="UniProtKB-KW"/>
</dbReference>
<dbReference type="RefSeq" id="WP_007278141.1">
    <property type="nucleotide sequence ID" value="NZ_ABCK01000006.1"/>
</dbReference>